<feature type="region of interest" description="Disordered" evidence="1">
    <location>
        <begin position="103"/>
        <end position="135"/>
    </location>
</feature>
<comment type="caution">
    <text evidence="2">The sequence shown here is derived from an EMBL/GenBank/DDBJ whole genome shotgun (WGS) entry which is preliminary data.</text>
</comment>
<dbReference type="OrthoDB" id="5295438at2"/>
<dbReference type="RefSeq" id="WP_147800081.1">
    <property type="nucleotide sequence ID" value="NZ_VPFL01000013.1"/>
</dbReference>
<gene>
    <name evidence="2" type="ORF">FR698_10095</name>
</gene>
<dbReference type="AlphaFoldDB" id="A0A5C7ES14"/>
<accession>A0A5C7ES14</accession>
<proteinExistence type="predicted"/>
<name>A0A5C7ES14_9PROT</name>
<evidence type="ECO:0000313" key="2">
    <source>
        <dbReference type="EMBL" id="TXF11452.1"/>
    </source>
</evidence>
<organism evidence="2 3">
    <name type="scientific">Pelomicrobium methylotrophicum</name>
    <dbReference type="NCBI Taxonomy" id="2602750"/>
    <lineage>
        <taxon>Bacteria</taxon>
        <taxon>Pseudomonadati</taxon>
        <taxon>Pseudomonadota</taxon>
        <taxon>Hydrogenophilia</taxon>
        <taxon>Hydrogenophilia incertae sedis</taxon>
        <taxon>Pelomicrobium</taxon>
    </lineage>
</organism>
<evidence type="ECO:0000313" key="3">
    <source>
        <dbReference type="Proteomes" id="UP000321201"/>
    </source>
</evidence>
<protein>
    <submittedName>
        <fullName evidence="2">DUF3108 domain-containing protein</fullName>
    </submittedName>
</protein>
<keyword evidence="3" id="KW-1185">Reference proteome</keyword>
<dbReference type="Pfam" id="PF11306">
    <property type="entry name" value="DUF3108"/>
    <property type="match status" value="1"/>
</dbReference>
<dbReference type="InterPro" id="IPR021457">
    <property type="entry name" value="DUF3108"/>
</dbReference>
<reference evidence="2 3" key="1">
    <citation type="submission" date="2019-08" db="EMBL/GenBank/DDBJ databases">
        <title>Pelomicrobium methylotrophicum gen. nov., sp. nov. a moderately thermophilic, facultatively anaerobic, lithoautotrophic and methylotrophic bacterium isolated from a terrestrial mud volcano.</title>
        <authorList>
            <person name="Slobodkina G.B."/>
            <person name="Merkel A.Y."/>
            <person name="Slobodkin A.I."/>
        </authorList>
    </citation>
    <scope>NUCLEOTIDE SEQUENCE [LARGE SCALE GENOMIC DNA]</scope>
    <source>
        <strain evidence="2 3">SM250</strain>
    </source>
</reference>
<dbReference type="EMBL" id="VPFL01000013">
    <property type="protein sequence ID" value="TXF11452.1"/>
    <property type="molecule type" value="Genomic_DNA"/>
</dbReference>
<dbReference type="InParanoid" id="A0A5C7ES14"/>
<feature type="region of interest" description="Disordered" evidence="1">
    <location>
        <begin position="59"/>
        <end position="82"/>
    </location>
</feature>
<evidence type="ECO:0000256" key="1">
    <source>
        <dbReference type="SAM" id="MobiDB-lite"/>
    </source>
</evidence>
<dbReference type="Proteomes" id="UP000321201">
    <property type="component" value="Unassembled WGS sequence"/>
</dbReference>
<sequence length="346" mass="38041">MRPHPRARFLGALAASVALHLLVLLWSERWTAVAIPQVDTKLPPPIEAVIVAAAEDAPSRVPGRAPRPGAGVRKVPQPAPETMAAVESPALASAIEPDPEAYRVAEPEGQPQRAEPEPIAQEADEPSPPPAQPMPRRAEVRYALVTGEEGVRVGTVYGAWTLEGDRYVARVMAEAEGLMSLFFTGQLIAESRGRLSAEGLRPDFFLLQRGWRGKTDVVQFDWEAMTATMTSASGQRLEALHGASQDGLSFVFQFPFTRPADRAYLFHVLNGRKVEWYAYTVIGEEQLPTALGPFKTLHVDRQRAPGERRVDAWLATDFYHLPVRLRFTDKSGQVAELLLTALSIDP</sequence>